<dbReference type="Pfam" id="PF11348">
    <property type="entry name" value="DUF3150"/>
    <property type="match status" value="1"/>
</dbReference>
<comment type="caution">
    <text evidence="1">The sequence shown here is derived from an EMBL/GenBank/DDBJ whole genome shotgun (WGS) entry which is preliminary data.</text>
</comment>
<dbReference type="EMBL" id="RHQL01000018">
    <property type="protein sequence ID" value="RRV05431.1"/>
    <property type="molecule type" value="Genomic_DNA"/>
</dbReference>
<gene>
    <name evidence="1" type="ORF">EGJ28_21055</name>
</gene>
<accession>A0A3R8W2G2</accession>
<protein>
    <submittedName>
        <fullName evidence="1">DUF3150 domain-containing protein</fullName>
    </submittedName>
</protein>
<dbReference type="Proteomes" id="UP000276506">
    <property type="component" value="Unassembled WGS sequence"/>
</dbReference>
<organism evidence="1 2">
    <name type="scientific">Stutzerimonas xanthomarina</name>
    <dbReference type="NCBI Taxonomy" id="271420"/>
    <lineage>
        <taxon>Bacteria</taxon>
        <taxon>Pseudomonadati</taxon>
        <taxon>Pseudomonadota</taxon>
        <taxon>Gammaproteobacteria</taxon>
        <taxon>Pseudomonadales</taxon>
        <taxon>Pseudomonadaceae</taxon>
        <taxon>Stutzerimonas</taxon>
    </lineage>
</organism>
<dbReference type="InterPro" id="IPR021496">
    <property type="entry name" value="DUF3150"/>
</dbReference>
<dbReference type="AlphaFoldDB" id="A0A3R8W2G2"/>
<evidence type="ECO:0000313" key="2">
    <source>
        <dbReference type="Proteomes" id="UP000276506"/>
    </source>
</evidence>
<name>A0A3R8W2G2_9GAMM</name>
<evidence type="ECO:0000313" key="1">
    <source>
        <dbReference type="EMBL" id="RRV05431.1"/>
    </source>
</evidence>
<sequence>MTNANVNSSVQIVAQTAQSKVAIFNHLITCISDDRQVDMKDIDVVVGELPKETKKLLCEKIFPTDFLRNYHRIREAAEDVLDKDGSIKTPLGAINSIDSAIEKKRELDLLADRWEKQMEEDEPRYATMCSDHLLQLGAAAIAAGADSVLVGKLTTHLMQRQPTWDVVRKNMKFAYTVHVIDLDGGDFVPELQEAQRDSVVALRDGVMGACIQHVCGEALAILKTIGSKGSSVKNGEVKLNPRTIKRAQAMTNRLEPLSFIHPLIKPLSDALAGELAKLPASGSMTYAEFSNFEQCLQALRDQTLVWERLQKGIPLIEVTTAQQQLLGTSVPMPAQAQAQTTSVAAAPAVVAPAEQASATPASVETGSQAGTVPAVHTRSASAISVGQTGDLLSFY</sequence>
<dbReference type="RefSeq" id="WP_125940300.1">
    <property type="nucleotide sequence ID" value="NZ_RHQL01000018.1"/>
</dbReference>
<proteinExistence type="predicted"/>
<reference evidence="1 2" key="1">
    <citation type="submission" date="2018-10" db="EMBL/GenBank/DDBJ databases">
        <title>Transmission dynamics of multidrug resistant bacteria on intensive care unit surfaces.</title>
        <authorList>
            <person name="D'Souza A.W."/>
            <person name="Potter R.F."/>
            <person name="Wallace M."/>
            <person name="Shupe A."/>
            <person name="Patel S."/>
            <person name="Sun S."/>
            <person name="Gul D."/>
            <person name="Kwon J.H."/>
            <person name="Andleeb S."/>
            <person name="Burnham C.-A.D."/>
            <person name="Dantas G."/>
        </authorList>
    </citation>
    <scope>NUCLEOTIDE SEQUENCE [LARGE SCALE GENOMIC DNA]</scope>
    <source>
        <strain evidence="1 2">PX_177</strain>
    </source>
</reference>